<dbReference type="AlphaFoldDB" id="A0A975ALC6"/>
<feature type="zinc finger region" description="dksA C4-type" evidence="4">
    <location>
        <begin position="77"/>
        <end position="101"/>
    </location>
</feature>
<name>A0A975ALC6_9GAMM</name>
<evidence type="ECO:0000256" key="1">
    <source>
        <dbReference type="ARBA" id="ARBA00022723"/>
    </source>
</evidence>
<gene>
    <name evidence="6" type="ORF">JYB88_06625</name>
</gene>
<sequence>MSMPNIRHALSQLEASLREELGNQSLPQVAAIATTAPLSDIINTLTDLHLSETPLFERLLRLDAAWCQLDLGLYGLCADCEEPIEADRLLADPSEQRCATCADHFHMGHRHELRLNH</sequence>
<dbReference type="GO" id="GO:0008270">
    <property type="term" value="F:zinc ion binding"/>
    <property type="evidence" value="ECO:0007669"/>
    <property type="project" value="UniProtKB-KW"/>
</dbReference>
<accession>A0A975ALC6</accession>
<evidence type="ECO:0000313" key="6">
    <source>
        <dbReference type="EMBL" id="QSX31302.1"/>
    </source>
</evidence>
<evidence type="ECO:0000313" key="7">
    <source>
        <dbReference type="Proteomes" id="UP000663281"/>
    </source>
</evidence>
<protein>
    <submittedName>
        <fullName evidence="6">TraR/DksA C4-type zinc finger protein</fullName>
    </submittedName>
</protein>
<dbReference type="Pfam" id="PF01258">
    <property type="entry name" value="zf-dskA_traR"/>
    <property type="match status" value="1"/>
</dbReference>
<proteinExistence type="predicted"/>
<feature type="domain" description="Zinc finger DksA/TraR C4-type" evidence="5">
    <location>
        <begin position="72"/>
        <end position="102"/>
    </location>
</feature>
<keyword evidence="2" id="KW-0863">Zinc-finger</keyword>
<dbReference type="KEGG" id="scyp:JYB88_06625"/>
<evidence type="ECO:0000256" key="2">
    <source>
        <dbReference type="ARBA" id="ARBA00022771"/>
    </source>
</evidence>
<organism evidence="6 7">
    <name type="scientific">Shewanella cyperi</name>
    <dbReference type="NCBI Taxonomy" id="2814292"/>
    <lineage>
        <taxon>Bacteria</taxon>
        <taxon>Pseudomonadati</taxon>
        <taxon>Pseudomonadota</taxon>
        <taxon>Gammaproteobacteria</taxon>
        <taxon>Alteromonadales</taxon>
        <taxon>Shewanellaceae</taxon>
        <taxon>Shewanella</taxon>
    </lineage>
</organism>
<evidence type="ECO:0000259" key="5">
    <source>
        <dbReference type="Pfam" id="PF01258"/>
    </source>
</evidence>
<keyword evidence="1" id="KW-0479">Metal-binding</keyword>
<dbReference type="Proteomes" id="UP000663281">
    <property type="component" value="Chromosome"/>
</dbReference>
<dbReference type="PROSITE" id="PS51128">
    <property type="entry name" value="ZF_DKSA_2"/>
    <property type="match status" value="1"/>
</dbReference>
<dbReference type="Gene3D" id="1.20.120.910">
    <property type="entry name" value="DksA, coiled-coil domain"/>
    <property type="match status" value="1"/>
</dbReference>
<keyword evidence="3" id="KW-0862">Zinc</keyword>
<dbReference type="SUPFAM" id="SSF57716">
    <property type="entry name" value="Glucocorticoid receptor-like (DNA-binding domain)"/>
    <property type="match status" value="1"/>
</dbReference>
<evidence type="ECO:0000256" key="3">
    <source>
        <dbReference type="ARBA" id="ARBA00022833"/>
    </source>
</evidence>
<dbReference type="InterPro" id="IPR000962">
    <property type="entry name" value="Znf_DskA_TraR"/>
</dbReference>
<evidence type="ECO:0000256" key="4">
    <source>
        <dbReference type="PROSITE-ProRule" id="PRU00510"/>
    </source>
</evidence>
<dbReference type="RefSeq" id="WP_207322641.1">
    <property type="nucleotide sequence ID" value="NZ_CP071501.1"/>
</dbReference>
<keyword evidence="7" id="KW-1185">Reference proteome</keyword>
<reference evidence="6 7" key="1">
    <citation type="submission" date="2021-03" db="EMBL/GenBank/DDBJ databases">
        <title>Novel species identification of genus Shewanella.</title>
        <authorList>
            <person name="Liu G."/>
            <person name="Zhang Q."/>
        </authorList>
    </citation>
    <scope>NUCLEOTIDE SEQUENCE [LARGE SCALE GENOMIC DNA]</scope>
    <source>
        <strain evidence="6 7">FJAT-53726</strain>
    </source>
</reference>
<dbReference type="EMBL" id="CP071504">
    <property type="protein sequence ID" value="QSX31302.1"/>
    <property type="molecule type" value="Genomic_DNA"/>
</dbReference>